<dbReference type="PANTHER" id="PTHR35458">
    <property type="entry name" value="SLR0755 PROTEIN"/>
    <property type="match status" value="1"/>
</dbReference>
<evidence type="ECO:0000259" key="1">
    <source>
        <dbReference type="Pfam" id="PF01936"/>
    </source>
</evidence>
<feature type="domain" description="NYN" evidence="1">
    <location>
        <begin position="11"/>
        <end position="154"/>
    </location>
</feature>
<dbReference type="PANTHER" id="PTHR35458:SF2">
    <property type="entry name" value="SLR0755 PROTEIN"/>
    <property type="match status" value="1"/>
</dbReference>
<dbReference type="Pfam" id="PF01936">
    <property type="entry name" value="NYN"/>
    <property type="match status" value="1"/>
</dbReference>
<dbReference type="EMBL" id="VMGN01000031">
    <property type="protein sequence ID" value="TSC93720.1"/>
    <property type="molecule type" value="Genomic_DNA"/>
</dbReference>
<evidence type="ECO:0000313" key="3">
    <source>
        <dbReference type="Proteomes" id="UP000316495"/>
    </source>
</evidence>
<name>A0A554LLH7_9BACT</name>
<dbReference type="Gene3D" id="3.40.50.1010">
    <property type="entry name" value="5'-nuclease"/>
    <property type="match status" value="1"/>
</dbReference>
<organism evidence="2 3">
    <name type="scientific">Candidatus Berkelbacteria bacterium Athens1014_28</name>
    <dbReference type="NCBI Taxonomy" id="2017145"/>
    <lineage>
        <taxon>Bacteria</taxon>
        <taxon>Candidatus Berkelbacteria</taxon>
    </lineage>
</organism>
<dbReference type="AlphaFoldDB" id="A0A554LLH7"/>
<dbReference type="GO" id="GO:0004540">
    <property type="term" value="F:RNA nuclease activity"/>
    <property type="evidence" value="ECO:0007669"/>
    <property type="project" value="InterPro"/>
</dbReference>
<gene>
    <name evidence="2" type="ORF">Athens101428_569</name>
</gene>
<sequence>MTKNKLNNYAFIDSQNLNLAILDMGWKLDYQRFRVYLSDKFNVKKAFLFIGYVEKNKSLYKFLKKSNYELIFKPTLKYKKDQKSYTKGNVDAELVLHTMIELPNFDKAIIVSGDGDFYCLIEYLIKNKKFLNLIIPNPNRYSALLRKFRQYFVYIHKLEIKLGQTKKEGSDLRTKP</sequence>
<dbReference type="Proteomes" id="UP000316495">
    <property type="component" value="Unassembled WGS sequence"/>
</dbReference>
<evidence type="ECO:0000313" key="2">
    <source>
        <dbReference type="EMBL" id="TSC93720.1"/>
    </source>
</evidence>
<dbReference type="InterPro" id="IPR047140">
    <property type="entry name" value="LabA"/>
</dbReference>
<reference evidence="2 3" key="1">
    <citation type="submission" date="2017-07" db="EMBL/GenBank/DDBJ databases">
        <title>Mechanisms for carbon and nitrogen cycling indicate functional differentiation within the Candidate Phyla Radiation.</title>
        <authorList>
            <person name="Danczak R.E."/>
            <person name="Johnston M.D."/>
            <person name="Kenah C."/>
            <person name="Slattery M."/>
            <person name="Wrighton K.C."/>
            <person name="Wilkins M.J."/>
        </authorList>
    </citation>
    <scope>NUCLEOTIDE SEQUENCE [LARGE SCALE GENOMIC DNA]</scope>
    <source>
        <strain evidence="2">Athens1014_28</strain>
    </source>
</reference>
<dbReference type="CDD" id="cd10911">
    <property type="entry name" value="PIN_LabA"/>
    <property type="match status" value="1"/>
</dbReference>
<accession>A0A554LLH7</accession>
<comment type="caution">
    <text evidence="2">The sequence shown here is derived from an EMBL/GenBank/DDBJ whole genome shotgun (WGS) entry which is preliminary data.</text>
</comment>
<proteinExistence type="predicted"/>
<protein>
    <recommendedName>
        <fullName evidence="1">NYN domain-containing protein</fullName>
    </recommendedName>
</protein>
<dbReference type="InterPro" id="IPR021139">
    <property type="entry name" value="NYN"/>
</dbReference>